<dbReference type="Gene3D" id="3.40.367.20">
    <property type="match status" value="1"/>
</dbReference>
<evidence type="ECO:0000313" key="8">
    <source>
        <dbReference type="Proteomes" id="UP000663400"/>
    </source>
</evidence>
<dbReference type="Pfam" id="PF02685">
    <property type="entry name" value="Glucokinase"/>
    <property type="match status" value="1"/>
</dbReference>
<dbReference type="PANTHER" id="PTHR47690">
    <property type="entry name" value="GLUCOKINASE"/>
    <property type="match status" value="1"/>
</dbReference>
<comment type="similarity">
    <text evidence="5 6">Belongs to the bacterial glucokinase family.</text>
</comment>
<reference evidence="7 8" key="1">
    <citation type="submission" date="2021-02" db="EMBL/GenBank/DDBJ databases">
        <title>Lysobacter arenosi sp. nov., isolated from soil of gangwondo yeongwol, south Korea.</title>
        <authorList>
            <person name="Kim K.R."/>
            <person name="Kim K.H."/>
            <person name="Jeon C.O."/>
        </authorList>
    </citation>
    <scope>NUCLEOTIDE SEQUENCE [LARGE SCALE GENOMIC DNA]</scope>
    <source>
        <strain evidence="7 8">R7</strain>
    </source>
</reference>
<evidence type="ECO:0000256" key="3">
    <source>
        <dbReference type="ARBA" id="ARBA00022777"/>
    </source>
</evidence>
<feature type="binding site" evidence="5">
    <location>
        <begin position="28"/>
        <end position="33"/>
    </location>
    <ligand>
        <name>ATP</name>
        <dbReference type="ChEBI" id="CHEBI:30616"/>
    </ligand>
</feature>
<keyword evidence="5" id="KW-0324">Glycolysis</keyword>
<dbReference type="GO" id="GO:0004340">
    <property type="term" value="F:glucokinase activity"/>
    <property type="evidence" value="ECO:0007669"/>
    <property type="project" value="UniProtKB-EC"/>
</dbReference>
<sequence>MNNAAGRFRDSGSARHFARRAGTRVLVSDVGGTNARFGLAEAGSRGVLVAGSVREFPVAGFASLSEAAGSYLQMQGEHVDLAVFAVAGRIVDDEVRITNHPWVISREQTERALGISHVALINDFAAQAMAITCLQRDDVVAIGPQAWRPFDARVPRTYAVIGPGTGLGVGGLLVRNGRCYPLETEGGHAGFAPVTVADLRLLECLIGRFGRVSCERLVSGPGLVNLYSAVCEIHGQTQETTEPSAITARAAAGDANCQRAIEVFCAAFGSMAGDLVLTHGAWDGVFLAGGLVPKLLPALQASSFRERFESKGRFSSALAEVPSLAIVHPSSGLLGAAAHAAELLHASNA</sequence>
<evidence type="ECO:0000256" key="1">
    <source>
        <dbReference type="ARBA" id="ARBA00022679"/>
    </source>
</evidence>
<keyword evidence="1 5" id="KW-0808">Transferase</keyword>
<evidence type="ECO:0000256" key="2">
    <source>
        <dbReference type="ARBA" id="ARBA00022741"/>
    </source>
</evidence>
<evidence type="ECO:0000313" key="7">
    <source>
        <dbReference type="EMBL" id="QSX73784.1"/>
    </source>
</evidence>
<dbReference type="Proteomes" id="UP000663400">
    <property type="component" value="Chromosome"/>
</dbReference>
<keyword evidence="2 5" id="KW-0547">Nucleotide-binding</keyword>
<dbReference type="RefSeq" id="WP_200607101.1">
    <property type="nucleotide sequence ID" value="NZ_CP071517.1"/>
</dbReference>
<gene>
    <name evidence="5 7" type="primary">glk</name>
    <name evidence="7" type="ORF">HIV01_011110</name>
</gene>
<dbReference type="PANTHER" id="PTHR47690:SF1">
    <property type="entry name" value="GLUCOKINASE"/>
    <property type="match status" value="1"/>
</dbReference>
<evidence type="ECO:0000256" key="6">
    <source>
        <dbReference type="RuleBase" id="RU004046"/>
    </source>
</evidence>
<dbReference type="HAMAP" id="MF_00524">
    <property type="entry name" value="Glucokinase"/>
    <property type="match status" value="1"/>
</dbReference>
<name>A0ABX7R9V8_9GAMM</name>
<keyword evidence="3 5" id="KW-0418">Kinase</keyword>
<keyword evidence="4 5" id="KW-0067">ATP-binding</keyword>
<comment type="subcellular location">
    <subcellularLocation>
        <location evidence="5">Cytoplasm</location>
    </subcellularLocation>
</comment>
<dbReference type="NCBIfam" id="TIGR00749">
    <property type="entry name" value="glk"/>
    <property type="match status" value="1"/>
</dbReference>
<dbReference type="CDD" id="cd24008">
    <property type="entry name" value="ASKHA_NBD_GLK"/>
    <property type="match status" value="1"/>
</dbReference>
<evidence type="ECO:0000256" key="4">
    <source>
        <dbReference type="ARBA" id="ARBA00022840"/>
    </source>
</evidence>
<accession>A0ABX7R9V8</accession>
<evidence type="ECO:0000256" key="5">
    <source>
        <dbReference type="HAMAP-Rule" id="MF_00524"/>
    </source>
</evidence>
<dbReference type="EC" id="2.7.1.2" evidence="5"/>
<dbReference type="InterPro" id="IPR050201">
    <property type="entry name" value="Bacterial_glucokinase"/>
</dbReference>
<dbReference type="NCBIfam" id="NF009073">
    <property type="entry name" value="PRK12408.1"/>
    <property type="match status" value="1"/>
</dbReference>
<dbReference type="EMBL" id="CP071517">
    <property type="protein sequence ID" value="QSX73784.1"/>
    <property type="molecule type" value="Genomic_DNA"/>
</dbReference>
<organism evidence="7 8">
    <name type="scientific">Lysobacter arenosi</name>
    <dbReference type="NCBI Taxonomy" id="2795387"/>
    <lineage>
        <taxon>Bacteria</taxon>
        <taxon>Pseudomonadati</taxon>
        <taxon>Pseudomonadota</taxon>
        <taxon>Gammaproteobacteria</taxon>
        <taxon>Lysobacterales</taxon>
        <taxon>Lysobacteraceae</taxon>
        <taxon>Lysobacter</taxon>
    </lineage>
</organism>
<proteinExistence type="inferred from homology"/>
<keyword evidence="8" id="KW-1185">Reference proteome</keyword>
<protein>
    <recommendedName>
        <fullName evidence="5">Glucokinase</fullName>
        <ecNumber evidence="5">2.7.1.2</ecNumber>
    </recommendedName>
    <alternativeName>
        <fullName evidence="5">Glucose kinase</fullName>
    </alternativeName>
</protein>
<dbReference type="InterPro" id="IPR043129">
    <property type="entry name" value="ATPase_NBD"/>
</dbReference>
<dbReference type="Gene3D" id="3.30.420.40">
    <property type="match status" value="1"/>
</dbReference>
<keyword evidence="5" id="KW-0963">Cytoplasm</keyword>
<dbReference type="InterPro" id="IPR003836">
    <property type="entry name" value="Glucokinase"/>
</dbReference>
<comment type="catalytic activity">
    <reaction evidence="5">
        <text>D-glucose + ATP = D-glucose 6-phosphate + ADP + H(+)</text>
        <dbReference type="Rhea" id="RHEA:17825"/>
        <dbReference type="ChEBI" id="CHEBI:4167"/>
        <dbReference type="ChEBI" id="CHEBI:15378"/>
        <dbReference type="ChEBI" id="CHEBI:30616"/>
        <dbReference type="ChEBI" id="CHEBI:61548"/>
        <dbReference type="ChEBI" id="CHEBI:456216"/>
        <dbReference type="EC" id="2.7.1.2"/>
    </reaction>
</comment>
<dbReference type="SUPFAM" id="SSF53067">
    <property type="entry name" value="Actin-like ATPase domain"/>
    <property type="match status" value="1"/>
</dbReference>